<accession>A0A409XK09</accession>
<dbReference type="InParanoid" id="A0A409XK09"/>
<evidence type="ECO:0000313" key="2">
    <source>
        <dbReference type="EMBL" id="PPQ91061.1"/>
    </source>
</evidence>
<proteinExistence type="predicted"/>
<dbReference type="OrthoDB" id="3071382at2759"/>
<gene>
    <name evidence="2" type="ORF">CVT25_014725</name>
</gene>
<organism evidence="2 3">
    <name type="scientific">Psilocybe cyanescens</name>
    <dbReference type="NCBI Taxonomy" id="93625"/>
    <lineage>
        <taxon>Eukaryota</taxon>
        <taxon>Fungi</taxon>
        <taxon>Dikarya</taxon>
        <taxon>Basidiomycota</taxon>
        <taxon>Agaricomycotina</taxon>
        <taxon>Agaricomycetes</taxon>
        <taxon>Agaricomycetidae</taxon>
        <taxon>Agaricales</taxon>
        <taxon>Agaricineae</taxon>
        <taxon>Strophariaceae</taxon>
        <taxon>Psilocybe</taxon>
    </lineage>
</organism>
<feature type="region of interest" description="Disordered" evidence="1">
    <location>
        <begin position="1"/>
        <end position="50"/>
    </location>
</feature>
<reference evidence="2 3" key="1">
    <citation type="journal article" date="2018" name="Evol. Lett.">
        <title>Horizontal gene cluster transfer increased hallucinogenic mushroom diversity.</title>
        <authorList>
            <person name="Reynolds H.T."/>
            <person name="Vijayakumar V."/>
            <person name="Gluck-Thaler E."/>
            <person name="Korotkin H.B."/>
            <person name="Matheny P.B."/>
            <person name="Slot J.C."/>
        </authorList>
    </citation>
    <scope>NUCLEOTIDE SEQUENCE [LARGE SCALE GENOMIC DNA]</scope>
    <source>
        <strain evidence="2 3">2631</strain>
    </source>
</reference>
<dbReference type="STRING" id="93625.A0A409XK09"/>
<sequence length="381" mass="41018">MTSDSGASSERDRDRRSSLHSFGQGSGVGGGVGGAGGSGSREGEYEYLPMPVPMPPRKRYSSSFGHRYVGSVGGGTGIPAPGSRSGSANRGGRGMGGLKVEALAAAVRAHLGAGIGAVEALLPALVLVVGKRGGKRLAGSFYLIGRELCVLGSVASFLGARTDDDDISIFVQDIEERKPLTGRAKEREKRDRDREQLEQQERHGWQYDQRGLGRDLEPSESSAKGKEKERPGTKQQEAETDMDNRQRRLHDDAGGYMASLPPLHDLPNFDATNHHLMSAAERAAQLSTSPNRGPMLTSQNEVDERLKEMNERFLKSLEGISGGARGRRTGRRIAAQVPLLLLRLSRITETELRRVETAAHAHYAGSALGSLLENAANTTWI</sequence>
<keyword evidence="3" id="KW-1185">Reference proteome</keyword>
<evidence type="ECO:0000313" key="3">
    <source>
        <dbReference type="Proteomes" id="UP000283269"/>
    </source>
</evidence>
<feature type="compositionally biased region" description="Basic and acidic residues" evidence="1">
    <location>
        <begin position="181"/>
        <end position="232"/>
    </location>
</feature>
<feature type="compositionally biased region" description="Gly residues" evidence="1">
    <location>
        <begin position="24"/>
        <end position="40"/>
    </location>
</feature>
<dbReference type="AlphaFoldDB" id="A0A409XK09"/>
<comment type="caution">
    <text evidence="2">The sequence shown here is derived from an EMBL/GenBank/DDBJ whole genome shotgun (WGS) entry which is preliminary data.</text>
</comment>
<feature type="region of interest" description="Disordered" evidence="1">
    <location>
        <begin position="181"/>
        <end position="245"/>
    </location>
</feature>
<evidence type="ECO:0000256" key="1">
    <source>
        <dbReference type="SAM" id="MobiDB-lite"/>
    </source>
</evidence>
<dbReference type="EMBL" id="NHYD01001486">
    <property type="protein sequence ID" value="PPQ91061.1"/>
    <property type="molecule type" value="Genomic_DNA"/>
</dbReference>
<name>A0A409XK09_PSICY</name>
<dbReference type="Proteomes" id="UP000283269">
    <property type="component" value="Unassembled WGS sequence"/>
</dbReference>
<protein>
    <submittedName>
        <fullName evidence="2">Uncharacterized protein</fullName>
    </submittedName>
</protein>